<evidence type="ECO:0000313" key="5">
    <source>
        <dbReference type="Proteomes" id="UP001055460"/>
    </source>
</evidence>
<dbReference type="CDD" id="cd00431">
    <property type="entry name" value="cysteine_hydrolases"/>
    <property type="match status" value="1"/>
</dbReference>
<dbReference type="GeneID" id="29523485"/>
<protein>
    <submittedName>
        <fullName evidence="3">Cysteine hydrolase</fullName>
    </submittedName>
</protein>
<accession>A0A9Q8YGT2</accession>
<evidence type="ECO:0000259" key="2">
    <source>
        <dbReference type="Pfam" id="PF00857"/>
    </source>
</evidence>
<dbReference type="Proteomes" id="UP001055460">
    <property type="component" value="Plasmid pB"/>
</dbReference>
<dbReference type="InterPro" id="IPR036380">
    <property type="entry name" value="Isochorismatase-like_sf"/>
</dbReference>
<dbReference type="InterPro" id="IPR000868">
    <property type="entry name" value="Isochorismatase-like_dom"/>
</dbReference>
<proteinExistence type="predicted"/>
<geneLocation type="plasmid" evidence="4 6">
    <name>unnamedB</name>
</geneLocation>
<dbReference type="GO" id="GO:0016787">
    <property type="term" value="F:hydrolase activity"/>
    <property type="evidence" value="ECO:0007669"/>
    <property type="project" value="UniProtKB-KW"/>
</dbReference>
<dbReference type="PANTHER" id="PTHR43540">
    <property type="entry name" value="PEROXYUREIDOACRYLATE/UREIDOACRYLATE AMIDOHYDROLASE-RELATED"/>
    <property type="match status" value="1"/>
</dbReference>
<keyword evidence="3" id="KW-0614">Plasmid</keyword>
<dbReference type="EMBL" id="CP098809">
    <property type="protein sequence ID" value="USJ27897.1"/>
    <property type="molecule type" value="Genomic_DNA"/>
</dbReference>
<evidence type="ECO:0000313" key="3">
    <source>
        <dbReference type="EMBL" id="USJ27897.1"/>
    </source>
</evidence>
<dbReference type="KEGG" id="eah:FA04_33435"/>
<feature type="domain" description="Isochorismatase-like" evidence="2">
    <location>
        <begin position="10"/>
        <end position="178"/>
    </location>
</feature>
<dbReference type="OrthoDB" id="9811489at2"/>
<dbReference type="AlphaFoldDB" id="A0A9Q8YGT2"/>
<dbReference type="RefSeq" id="WP_034800483.1">
    <property type="nucleotide sequence ID" value="NZ_CAXURO020000003.1"/>
</dbReference>
<dbReference type="InterPro" id="IPR050272">
    <property type="entry name" value="Isochorismatase-like_hydrls"/>
</dbReference>
<organism evidence="3 5">
    <name type="scientific">Ensifer adhaerens</name>
    <name type="common">Sinorhizobium morelense</name>
    <dbReference type="NCBI Taxonomy" id="106592"/>
    <lineage>
        <taxon>Bacteria</taxon>
        <taxon>Pseudomonadati</taxon>
        <taxon>Pseudomonadota</taxon>
        <taxon>Alphaproteobacteria</taxon>
        <taxon>Hyphomicrobiales</taxon>
        <taxon>Rhizobiaceae</taxon>
        <taxon>Sinorhizobium/Ensifer group</taxon>
        <taxon>Ensifer</taxon>
    </lineage>
</organism>
<dbReference type="PANTHER" id="PTHR43540:SF6">
    <property type="entry name" value="ISOCHORISMATASE-LIKE DOMAIN-CONTAINING PROTEIN"/>
    <property type="match status" value="1"/>
</dbReference>
<keyword evidence="6" id="KW-1185">Reference proteome</keyword>
<evidence type="ECO:0000256" key="1">
    <source>
        <dbReference type="ARBA" id="ARBA00022801"/>
    </source>
</evidence>
<evidence type="ECO:0000313" key="4">
    <source>
        <dbReference type="EMBL" id="WFP94787.1"/>
    </source>
</evidence>
<dbReference type="Gene3D" id="3.40.50.850">
    <property type="entry name" value="Isochorismatase-like"/>
    <property type="match status" value="1"/>
</dbReference>
<reference evidence="4 6" key="2">
    <citation type="submission" date="2023-03" db="EMBL/GenBank/DDBJ databases">
        <title>Comparative genome and transcriptome analysis combination mining strategies for increasing vitamin B12 production of Ensifer adhaerens strain.</title>
        <authorList>
            <person name="Yongheng L."/>
        </authorList>
    </citation>
    <scope>NUCLEOTIDE SEQUENCE [LARGE SCALE GENOMIC DNA]</scope>
    <source>
        <strain evidence="4 6">Casida A-T305</strain>
        <plasmid evidence="4 6">unnamedB</plasmid>
    </source>
</reference>
<dbReference type="Pfam" id="PF00857">
    <property type="entry name" value="Isochorismatase"/>
    <property type="match status" value="1"/>
</dbReference>
<evidence type="ECO:0000313" key="6">
    <source>
        <dbReference type="Proteomes" id="UP001214094"/>
    </source>
</evidence>
<gene>
    <name evidence="3" type="ORF">NE863_28880</name>
    <name evidence="4" type="ORF">P4B07_33950</name>
</gene>
<geneLocation type="plasmid" evidence="3 5">
    <name>pB</name>
</geneLocation>
<dbReference type="SUPFAM" id="SSF52499">
    <property type="entry name" value="Isochorismatase-like hydrolases"/>
    <property type="match status" value="1"/>
</dbReference>
<name>A0A9Q8YGT2_ENSAD</name>
<dbReference type="Proteomes" id="UP001214094">
    <property type="component" value="Plasmid unnamedB"/>
</dbReference>
<reference evidence="3" key="1">
    <citation type="submission" date="2022-06" db="EMBL/GenBank/DDBJ databases">
        <title>Physiological and biochemical characterization and genomic elucidation of a strain of the genus Ensifer adhaerens M8 that combines arsenic oxidation and chromium reduction.</title>
        <authorList>
            <person name="Li X."/>
            <person name="Yu c."/>
        </authorList>
    </citation>
    <scope>NUCLEOTIDE SEQUENCE</scope>
    <source>
        <strain evidence="3">M8</strain>
        <plasmid evidence="3">pB</plasmid>
    </source>
</reference>
<sequence length="198" mass="22561">MKAVGKWRHICVDAQRMFLEQTPWHVPWMKNVLPQLVEISERHASNTIFTRFIPPLNPRDAAGSWRDYYQKWWMMTGEHLPKEMLELPPSFQNLVPPARVFDKTTYSPWVDGRLFSHLRQEGVETLVVTGGETDICVLATILGAIDLGFGVTVLCDAVYSGADETHDAAMDLLSDRYSVQLELVKTEDFLAATPRREA</sequence>
<dbReference type="EMBL" id="CP121310">
    <property type="protein sequence ID" value="WFP94787.1"/>
    <property type="molecule type" value="Genomic_DNA"/>
</dbReference>
<keyword evidence="1 3" id="KW-0378">Hydrolase</keyword>